<organism evidence="2 3">
    <name type="scientific">Penicillium decumbens</name>
    <dbReference type="NCBI Taxonomy" id="69771"/>
    <lineage>
        <taxon>Eukaryota</taxon>
        <taxon>Fungi</taxon>
        <taxon>Dikarya</taxon>
        <taxon>Ascomycota</taxon>
        <taxon>Pezizomycotina</taxon>
        <taxon>Eurotiomycetes</taxon>
        <taxon>Eurotiomycetidae</taxon>
        <taxon>Eurotiales</taxon>
        <taxon>Aspergillaceae</taxon>
        <taxon>Penicillium</taxon>
    </lineage>
</organism>
<keyword evidence="1" id="KW-0812">Transmembrane</keyword>
<feature type="transmembrane region" description="Helical" evidence="1">
    <location>
        <begin position="589"/>
        <end position="610"/>
    </location>
</feature>
<keyword evidence="1" id="KW-0472">Membrane</keyword>
<dbReference type="InterPro" id="IPR021840">
    <property type="entry name" value="DUF3433"/>
</dbReference>
<protein>
    <submittedName>
        <fullName evidence="2">Uncharacterized protein</fullName>
    </submittedName>
</protein>
<dbReference type="Pfam" id="PF11915">
    <property type="entry name" value="DUF3433"/>
    <property type="match status" value="2"/>
</dbReference>
<proteinExistence type="predicted"/>
<evidence type="ECO:0000256" key="1">
    <source>
        <dbReference type="SAM" id="Phobius"/>
    </source>
</evidence>
<dbReference type="PANTHER" id="PTHR37544">
    <property type="entry name" value="SPRAY-RELATED"/>
    <property type="match status" value="1"/>
</dbReference>
<feature type="transmembrane region" description="Helical" evidence="1">
    <location>
        <begin position="656"/>
        <end position="679"/>
    </location>
</feature>
<accession>A0A1V6PM14</accession>
<dbReference type="OrthoDB" id="3248909at2759"/>
<sequence>MIAVIYVQMTAVLFEDIKRTEPFALLARPGGAEASTSILKAPGAWWNALYDGFAKKKNGSRSWALICAAILNIIGFLAISPLSSAYLFSDEVVVPKSTGFLRLAPVTQSSLPIGADRTTNFRALANLLQNVSTSPWITDQYTILPIWPSDMQSTAISSLPSSSSQTWEAETTMFKTELDCTQMSVDREVTGKNQYWNDGLKYAPVDAVSITWTAPNGCKYGMSSDKTLFDMGGGSWSDASTFYYADSSLLTGGTAQSSSNRTAECDGKEILFVTEAWKAEGASYTAQMCDTQYYMANVTMSISLTGAEPDISFNETEFEQSKVSIPDTLLNTTVFRDLTLDSNWPTYMISILWSGTAMLGGPSVLLGALYDYNMTELLRDPDWVTSAAKAKQRYFGEVVQAALTHQGASQQTKIQGKVRDIETRVIVQAGAAIALGILFALSLFLVLGVWWFSRLSRRPLNLKEDPASTLGVSCLMTHNPRTQYNFQAFRQPSEKELHESLDGVQFYTDSQGLTRVNPDGPMSHSSAQSENGTPKSLRLPALSALVAVLAAVVAGISVLYHFAETSGLYQKAFVYEVKLSFLSNGVSSVAPFSMIPTIVATGIGLWWSALDDDFRRLQPFVAMSRGHPPISRGVGLSYRSSFWIWACIKAAFNKHWLLSLLTLGSSLSPVFTTSMSALFDRGPGVVSRPITFNRSIEIRDIPFVFPTQQALYPDTSNDYTAVVLQGLFSNMSTHWMYTATIQLALNGSQPAWSQDGWSFVPVGMDNLNSLDLPHDLDDSDLSVGGAPSNVSFTTPAIRGRIECSEYPLHALTNISNWLTPQDLSNHTTWNTSTIPRDDQGSYLQSGYRLGTTGVYANQPSVITPFDQYDYTVEASCPGCTTVFVNPSSIVCCANGTSSDWDGSVAVGYWSPQTDPATWTTRNWGQNFTAKWIYGNAVTGIKNNIYRATQNELDIDMLFPTPPSLSMLNCKPVVESADADITVNPANGKIQSFNITSKPKVLTDAFSDNFLPHNKTQFSRETYMVNYNVTVSLGRLFMAAMLTAADTLNLGGASHVGGYVNEDLNDNTYNIRDEINGLNMDFMTYAMYSMAGKDPKALLNMTTYQRLAEKAFTTFFQHYVSNNISLETGGWAYQVINASLPDSLGPVLERKNGYLPGTKASAYQDVKHPISHTNRTVLAHVTQRVELLQMNAVAVYLSIGIMSWLIITTGVVAVLQKRYFGSLVRDVESLGDVLVLIAGSANLLQVVREIQAGRLRPDDYKHLRTRLGWFVDEDGVLRWGIEMEESFAEGPGVNWVSAQFSKEGTKTWTFNDEERSM</sequence>
<comment type="caution">
    <text evidence="2">The sequence shown here is derived from an EMBL/GenBank/DDBJ whole genome shotgun (WGS) entry which is preliminary data.</text>
</comment>
<evidence type="ECO:0000313" key="3">
    <source>
        <dbReference type="Proteomes" id="UP000191522"/>
    </source>
</evidence>
<dbReference type="EMBL" id="MDYL01000002">
    <property type="protein sequence ID" value="OQD77777.1"/>
    <property type="molecule type" value="Genomic_DNA"/>
</dbReference>
<feature type="transmembrane region" description="Helical" evidence="1">
    <location>
        <begin position="63"/>
        <end position="88"/>
    </location>
</feature>
<gene>
    <name evidence="2" type="ORF">PENDEC_c002G07130</name>
</gene>
<name>A0A1V6PM14_PENDC</name>
<keyword evidence="1" id="KW-1133">Transmembrane helix</keyword>
<dbReference type="PANTHER" id="PTHR37544:SF3">
    <property type="entry name" value="SPRAY"/>
    <property type="match status" value="1"/>
</dbReference>
<feature type="transmembrane region" description="Helical" evidence="1">
    <location>
        <begin position="541"/>
        <end position="563"/>
    </location>
</feature>
<feature type="transmembrane region" description="Helical" evidence="1">
    <location>
        <begin position="1192"/>
        <end position="1214"/>
    </location>
</feature>
<keyword evidence="3" id="KW-1185">Reference proteome</keyword>
<dbReference type="Proteomes" id="UP000191522">
    <property type="component" value="Unassembled WGS sequence"/>
</dbReference>
<dbReference type="OMA" id="GLWWDQL"/>
<feature type="transmembrane region" description="Helical" evidence="1">
    <location>
        <begin position="429"/>
        <end position="453"/>
    </location>
</feature>
<evidence type="ECO:0000313" key="2">
    <source>
        <dbReference type="EMBL" id="OQD77777.1"/>
    </source>
</evidence>
<reference evidence="3" key="1">
    <citation type="journal article" date="2017" name="Nat. Microbiol.">
        <title>Global analysis of biosynthetic gene clusters reveals vast potential of secondary metabolite production in Penicillium species.</title>
        <authorList>
            <person name="Nielsen J.C."/>
            <person name="Grijseels S."/>
            <person name="Prigent S."/>
            <person name="Ji B."/>
            <person name="Dainat J."/>
            <person name="Nielsen K.F."/>
            <person name="Frisvad J.C."/>
            <person name="Workman M."/>
            <person name="Nielsen J."/>
        </authorList>
    </citation>
    <scope>NUCLEOTIDE SEQUENCE [LARGE SCALE GENOMIC DNA]</scope>
    <source>
        <strain evidence="3">IBT 11843</strain>
    </source>
</reference>